<dbReference type="KEGG" id="mfi:DSM1535_0085"/>
<reference evidence="1" key="1">
    <citation type="submission" date="2014-08" db="EMBL/GenBank/DDBJ databases">
        <authorList>
            <person name="Wibberg D."/>
        </authorList>
    </citation>
    <scope>NUCLEOTIDE SEQUENCE</scope>
</reference>
<dbReference type="AlphaFoldDB" id="A0A090JSQ4"/>
<dbReference type="EMBL" id="LN515531">
    <property type="protein sequence ID" value="CEA12451.1"/>
    <property type="molecule type" value="Genomic_DNA"/>
</dbReference>
<evidence type="ECO:0000313" key="1">
    <source>
        <dbReference type="EMBL" id="CEA12451.1"/>
    </source>
</evidence>
<name>A0A090JSQ4_METFO</name>
<accession>A0A090JSQ4</accession>
<dbReference type="PATRIC" id="fig|2162.9.peg.91"/>
<proteinExistence type="predicted"/>
<sequence>MQLKSDYFRIEMSELGNAMNSIKMLKSDYFRIEIACTESL</sequence>
<gene>
    <name evidence="1" type="ORF">DSM1535_0085</name>
</gene>
<organism evidence="1">
    <name type="scientific">Methanobacterium formicicum</name>
    <dbReference type="NCBI Taxonomy" id="2162"/>
    <lineage>
        <taxon>Archaea</taxon>
        <taxon>Methanobacteriati</taxon>
        <taxon>Methanobacteriota</taxon>
        <taxon>Methanomada group</taxon>
        <taxon>Methanobacteria</taxon>
        <taxon>Methanobacteriales</taxon>
        <taxon>Methanobacteriaceae</taxon>
        <taxon>Methanobacterium</taxon>
    </lineage>
</organism>
<protein>
    <submittedName>
        <fullName evidence="1">Uncharacterized protein</fullName>
    </submittedName>
</protein>